<accession>A0A146LET3</accession>
<feature type="compositionally biased region" description="Polar residues" evidence="1">
    <location>
        <begin position="8"/>
        <end position="32"/>
    </location>
</feature>
<name>A0A146LET3_LYGHE</name>
<evidence type="ECO:0000313" key="2">
    <source>
        <dbReference type="EMBL" id="JAQ05050.1"/>
    </source>
</evidence>
<proteinExistence type="predicted"/>
<feature type="non-terminal residue" evidence="2">
    <location>
        <position position="1"/>
    </location>
</feature>
<feature type="region of interest" description="Disordered" evidence="1">
    <location>
        <begin position="1"/>
        <end position="70"/>
    </location>
</feature>
<evidence type="ECO:0000256" key="1">
    <source>
        <dbReference type="SAM" id="MobiDB-lite"/>
    </source>
</evidence>
<reference evidence="2" key="1">
    <citation type="journal article" date="2016" name="Gigascience">
        <title>De novo construction of an expanded transcriptome assembly for the western tarnished plant bug, Lygus hesperus.</title>
        <authorList>
            <person name="Tassone E.E."/>
            <person name="Geib S.M."/>
            <person name="Hall B."/>
            <person name="Fabrick J.A."/>
            <person name="Brent C.S."/>
            <person name="Hull J.J."/>
        </authorList>
    </citation>
    <scope>NUCLEOTIDE SEQUENCE</scope>
</reference>
<dbReference type="AlphaFoldDB" id="A0A146LET3"/>
<sequence length="137" mass="14974">AADENDGVDQTGNCENSVDGNQQSNCPSQTNEVLIDLEQEENKENGPVDSNPFMAEDRLTSDPAASGALTHSKTLHSGILYPTQTLPKSNIPKPSIIKPATLNVDQSTLNTSWVKRINCSKIPKPKRPFYVQPLDKQ</sequence>
<gene>
    <name evidence="2" type="ORF">g.49477</name>
</gene>
<dbReference type="EMBL" id="GDHC01013579">
    <property type="protein sequence ID" value="JAQ05050.1"/>
    <property type="molecule type" value="Transcribed_RNA"/>
</dbReference>
<organism evidence="2">
    <name type="scientific">Lygus hesperus</name>
    <name type="common">Western plant bug</name>
    <dbReference type="NCBI Taxonomy" id="30085"/>
    <lineage>
        <taxon>Eukaryota</taxon>
        <taxon>Metazoa</taxon>
        <taxon>Ecdysozoa</taxon>
        <taxon>Arthropoda</taxon>
        <taxon>Hexapoda</taxon>
        <taxon>Insecta</taxon>
        <taxon>Pterygota</taxon>
        <taxon>Neoptera</taxon>
        <taxon>Paraneoptera</taxon>
        <taxon>Hemiptera</taxon>
        <taxon>Heteroptera</taxon>
        <taxon>Panheteroptera</taxon>
        <taxon>Cimicomorpha</taxon>
        <taxon>Miridae</taxon>
        <taxon>Mirini</taxon>
        <taxon>Lygus</taxon>
    </lineage>
</organism>
<protein>
    <submittedName>
        <fullName evidence="2">Uncharacterized protein</fullName>
    </submittedName>
</protein>